<feature type="coiled-coil region" evidence="1">
    <location>
        <begin position="50"/>
        <end position="98"/>
    </location>
</feature>
<gene>
    <name evidence="2" type="ORF">AUR64_17290</name>
</gene>
<evidence type="ECO:0000313" key="3">
    <source>
        <dbReference type="Proteomes" id="UP000054387"/>
    </source>
</evidence>
<organism evidence="2 3">
    <name type="scientific">Haloprofundus marisrubri</name>
    <dbReference type="NCBI Taxonomy" id="1514971"/>
    <lineage>
        <taxon>Archaea</taxon>
        <taxon>Methanobacteriati</taxon>
        <taxon>Methanobacteriota</taxon>
        <taxon>Stenosarchaea group</taxon>
        <taxon>Halobacteria</taxon>
        <taxon>Halobacteriales</taxon>
        <taxon>Haloferacaceae</taxon>
        <taxon>Haloprofundus</taxon>
    </lineage>
</organism>
<sequence>MSRFTNHSVVTDESLGRRFCRALDENGDTKSEVLRSKIVEYAEDTEGDTTDSLERRIEELREEKREHAEERKRAAREERLKEERIGDLEARLDDLRSEGDYDELFEAVVGLARSGANLRVVNDKTGKLDRLRALGSHDSLEEVIRAVNDTAKAGDGDE</sequence>
<dbReference type="AlphaFoldDB" id="A0A0W1R8D6"/>
<dbReference type="EMBL" id="LOPU01000029">
    <property type="protein sequence ID" value="KTG09521.1"/>
    <property type="molecule type" value="Genomic_DNA"/>
</dbReference>
<keyword evidence="1" id="KW-0175">Coiled coil</keyword>
<accession>A0A0W1R8D6</accession>
<comment type="caution">
    <text evidence="2">The sequence shown here is derived from an EMBL/GenBank/DDBJ whole genome shotgun (WGS) entry which is preliminary data.</text>
</comment>
<reference evidence="2 3" key="1">
    <citation type="submission" date="2015-12" db="EMBL/GenBank/DDBJ databases">
        <title>Haloprofundus marisrubri gen. nov., sp. nov., an extremely halophilic archaeon isolated from the Discovery deep brine-seawater interface in the Red Sea.</title>
        <authorList>
            <person name="Zhang G."/>
            <person name="Stingl U."/>
            <person name="Rashid M."/>
        </authorList>
    </citation>
    <scope>NUCLEOTIDE SEQUENCE [LARGE SCALE GENOMIC DNA]</scope>
    <source>
        <strain evidence="2 3">SB9</strain>
    </source>
</reference>
<dbReference type="RefSeq" id="WP_058582673.1">
    <property type="nucleotide sequence ID" value="NZ_LOPU01000029.1"/>
</dbReference>
<name>A0A0W1R8D6_9EURY</name>
<protein>
    <submittedName>
        <fullName evidence="2">Uncharacterized protein</fullName>
    </submittedName>
</protein>
<evidence type="ECO:0000256" key="1">
    <source>
        <dbReference type="SAM" id="Coils"/>
    </source>
</evidence>
<evidence type="ECO:0000313" key="2">
    <source>
        <dbReference type="EMBL" id="KTG09521.1"/>
    </source>
</evidence>
<keyword evidence="3" id="KW-1185">Reference proteome</keyword>
<proteinExistence type="predicted"/>
<dbReference type="STRING" id="1514971.AUR64_17290"/>
<dbReference type="Proteomes" id="UP000054387">
    <property type="component" value="Unassembled WGS sequence"/>
</dbReference>